<protein>
    <submittedName>
        <fullName evidence="1">Uncharacterized protein</fullName>
    </submittedName>
</protein>
<proteinExistence type="predicted"/>
<dbReference type="Proteomes" id="UP000041254">
    <property type="component" value="Unassembled WGS sequence"/>
</dbReference>
<keyword evidence="2" id="KW-1185">Reference proteome</keyword>
<dbReference type="EMBL" id="CDMY01000531">
    <property type="protein sequence ID" value="CEM20633.1"/>
    <property type="molecule type" value="Genomic_DNA"/>
</dbReference>
<reference evidence="1 2" key="1">
    <citation type="submission" date="2014-11" db="EMBL/GenBank/DDBJ databases">
        <authorList>
            <person name="Zhu J."/>
            <person name="Qi W."/>
            <person name="Song R."/>
        </authorList>
    </citation>
    <scope>NUCLEOTIDE SEQUENCE [LARGE SCALE GENOMIC DNA]</scope>
</reference>
<evidence type="ECO:0000313" key="1">
    <source>
        <dbReference type="EMBL" id="CEM20633.1"/>
    </source>
</evidence>
<gene>
    <name evidence="1" type="ORF">Vbra_16484</name>
</gene>
<dbReference type="InParanoid" id="A0A0G4FZV6"/>
<name>A0A0G4FZV6_VITBC</name>
<accession>A0A0G4FZV6</accession>
<dbReference type="VEuPathDB" id="CryptoDB:Vbra_16484"/>
<dbReference type="AlphaFoldDB" id="A0A0G4FZV6"/>
<sequence length="126" mass="14281">MKEYKELRAALKERPVAEEAFRQELRYYKRLMCLPPNVPRAVEELNGQYAEQFASLERRATEAENAIRTFMATMREVSKQPSGFPLPPKDEGDSPLAALAEWTRRLAADFATPQTSLPVSPPAVED</sequence>
<evidence type="ECO:0000313" key="2">
    <source>
        <dbReference type="Proteomes" id="UP000041254"/>
    </source>
</evidence>
<organism evidence="1 2">
    <name type="scientific">Vitrella brassicaformis (strain CCMP3155)</name>
    <dbReference type="NCBI Taxonomy" id="1169540"/>
    <lineage>
        <taxon>Eukaryota</taxon>
        <taxon>Sar</taxon>
        <taxon>Alveolata</taxon>
        <taxon>Colpodellida</taxon>
        <taxon>Vitrellaceae</taxon>
        <taxon>Vitrella</taxon>
    </lineage>
</organism>